<reference evidence="2 3" key="1">
    <citation type="submission" date="2024-07" db="EMBL/GenBank/DDBJ databases">
        <title>Section-level genome sequencing and comparative genomics of Aspergillus sections Usti and Cavernicolus.</title>
        <authorList>
            <consortium name="Lawrence Berkeley National Laboratory"/>
            <person name="Nybo J.L."/>
            <person name="Vesth T.C."/>
            <person name="Theobald S."/>
            <person name="Frisvad J.C."/>
            <person name="Larsen T.O."/>
            <person name="Kjaerboelling I."/>
            <person name="Rothschild-Mancinelli K."/>
            <person name="Lyhne E.K."/>
            <person name="Kogle M.E."/>
            <person name="Barry K."/>
            <person name="Clum A."/>
            <person name="Na H."/>
            <person name="Ledsgaard L."/>
            <person name="Lin J."/>
            <person name="Lipzen A."/>
            <person name="Kuo A."/>
            <person name="Riley R."/>
            <person name="Mondo S."/>
            <person name="LaButti K."/>
            <person name="Haridas S."/>
            <person name="Pangalinan J."/>
            <person name="Salamov A.A."/>
            <person name="Simmons B.A."/>
            <person name="Magnuson J.K."/>
            <person name="Chen J."/>
            <person name="Drula E."/>
            <person name="Henrissat B."/>
            <person name="Wiebenga A."/>
            <person name="Lubbers R.J."/>
            <person name="Gomes A.C."/>
            <person name="Makela M.R."/>
            <person name="Stajich J."/>
            <person name="Grigoriev I.V."/>
            <person name="Mortensen U.H."/>
            <person name="De vries R.P."/>
            <person name="Baker S.E."/>
            <person name="Andersen M.R."/>
        </authorList>
    </citation>
    <scope>NUCLEOTIDE SEQUENCE [LARGE SCALE GENOMIC DNA]</scope>
    <source>
        <strain evidence="2 3">CBS 600.67</strain>
    </source>
</reference>
<dbReference type="EMBL" id="JBFXLS010000049">
    <property type="protein sequence ID" value="KAL2823799.1"/>
    <property type="molecule type" value="Genomic_DNA"/>
</dbReference>
<evidence type="ECO:0000256" key="1">
    <source>
        <dbReference type="SAM" id="SignalP"/>
    </source>
</evidence>
<sequence length="1004" mass="110459">MRYSFFLGVVLAAIPFSLSRAPNDPDTFANPASNVRPRFRYWLPDASVDGDIVSQDIADVATIGAGGIELVPFFDYGGALNPHPPINWSAYNFGTPPFVDIFKRALNAHADHGLVMDFALGPNQGQGVPAEVDNKGLQWDMMPFTAEVPRTGEFKGKLPGWGSGELVALVTALVKSNQTIPYEVPGLWGQPLTSNYEEFKLSHRTLSEQTNKVDERGNTQLSFPRPPQGSHYRVFAFYERLAGEKNLKFPSDRQATIFDNGSYAVDHFDANGAAVVSQFWKDHILTDEVPGLLASVGNYAWEDSLEIIFNVTWSRSLPTRFQKLHGYSIKPYLPLLTFRQNTIVIQADLPGSFRCILDTDDQGLSYVNDFRAALVAGYKEYLTALADWTREIGVQLSAQPAYGSVMDMLAVIPAVDAPECESLSFFDNLDMYRAFSGPARLSGKKVISNEMGAVQGSAYNYHLPSLLFSVNRAFLGGVNQMVIHGQAYSGPYPNTTWPGHTAFGYLFSELFSPKLPSWDHGLRQVMDYISRGQYVLQNGIPKADVVMYHKESATTIKTIYQGEDLRKEGWSWNYLSADNLMLQQAKVQNGILAPDGPAWKAFIVESSQNLTMDAVRALTSFARDDLPVVFSGGVPGYYPTGNDSDNTNFKSELSRLLRSRNVHTVSGGRVAHKLSALGLRPRVEVKTNGTCYTIWAEAEGMGYAVVYSDLTKSTGSITVASTETPYYMNPWNGEITPVLVYKRTKTTTTIPVNLGGNQTLFLAFSDTLRREIPVPSYSVHDIPSHVLGAHVTHNQKIALHVAHSESQSHAILSTGRNISLDNSSVPRAFQLSNWTLAAEHWEAPEDLYDSTNTVKYNTTHHLSTPISWSEIPQLANTSGVGYYTTILPWPPLQGNTDRSGPAQTLGAYLSFSRVVDTLTVSVNGHQVPPLDITNAVVDISPYLRSGQNRVEVTVPTTLWNYLRTILSELVTAGVPARSLGGVPPRSEAGLVGDVRIIPYVAVVA</sequence>
<feature type="signal peptide" evidence="1">
    <location>
        <begin position="1"/>
        <end position="19"/>
    </location>
</feature>
<keyword evidence="1" id="KW-0732">Signal</keyword>
<dbReference type="PANTHER" id="PTHR36848:SF2">
    <property type="entry name" value="SECRETED PROTEIN"/>
    <property type="match status" value="1"/>
</dbReference>
<dbReference type="PANTHER" id="PTHR36848">
    <property type="entry name" value="DNA-BINDING PROTEIN (PUTATIVE SECRETED PROTEIN)-RELATED"/>
    <property type="match status" value="1"/>
</dbReference>
<evidence type="ECO:0000313" key="2">
    <source>
        <dbReference type="EMBL" id="KAL2823799.1"/>
    </source>
</evidence>
<dbReference type="InterPro" id="IPR008979">
    <property type="entry name" value="Galactose-bd-like_sf"/>
</dbReference>
<organism evidence="2 3">
    <name type="scientific">Aspergillus cavernicola</name>
    <dbReference type="NCBI Taxonomy" id="176166"/>
    <lineage>
        <taxon>Eukaryota</taxon>
        <taxon>Fungi</taxon>
        <taxon>Dikarya</taxon>
        <taxon>Ascomycota</taxon>
        <taxon>Pezizomycotina</taxon>
        <taxon>Eurotiomycetes</taxon>
        <taxon>Eurotiomycetidae</taxon>
        <taxon>Eurotiales</taxon>
        <taxon>Aspergillaceae</taxon>
        <taxon>Aspergillus</taxon>
        <taxon>Aspergillus subgen. Nidulantes</taxon>
    </lineage>
</organism>
<name>A0ABR4I978_9EURO</name>
<feature type="chain" id="PRO_5045477901" description="Secreted protein" evidence="1">
    <location>
        <begin position="20"/>
        <end position="1004"/>
    </location>
</feature>
<dbReference type="SUPFAM" id="SSF49785">
    <property type="entry name" value="Galactose-binding domain-like"/>
    <property type="match status" value="1"/>
</dbReference>
<keyword evidence="3" id="KW-1185">Reference proteome</keyword>
<dbReference type="InterPro" id="IPR053161">
    <property type="entry name" value="Ulvan_degrading_GH"/>
</dbReference>
<dbReference type="Pfam" id="PF17132">
    <property type="entry name" value="Glyco_hydro_106"/>
    <property type="match status" value="1"/>
</dbReference>
<dbReference type="Proteomes" id="UP001610335">
    <property type="component" value="Unassembled WGS sequence"/>
</dbReference>
<protein>
    <recommendedName>
        <fullName evidence="4">Secreted protein</fullName>
    </recommendedName>
</protein>
<proteinExistence type="predicted"/>
<dbReference type="Gene3D" id="2.60.120.260">
    <property type="entry name" value="Galactose-binding domain-like"/>
    <property type="match status" value="1"/>
</dbReference>
<evidence type="ECO:0000313" key="3">
    <source>
        <dbReference type="Proteomes" id="UP001610335"/>
    </source>
</evidence>
<accession>A0ABR4I978</accession>
<evidence type="ECO:0008006" key="4">
    <source>
        <dbReference type="Google" id="ProtNLM"/>
    </source>
</evidence>
<comment type="caution">
    <text evidence="2">The sequence shown here is derived from an EMBL/GenBank/DDBJ whole genome shotgun (WGS) entry which is preliminary data.</text>
</comment>
<gene>
    <name evidence="2" type="ORF">BDW59DRAFT_180464</name>
</gene>